<name>A0A8S1RJ60_9CILI</name>
<sequence length="693" mass="81290">MQTMYKDLKPRKLGQIIYDQIIIRMAGQEAIPKTVITESCDHPKQDIKLTFQAAIEQIKTQGFVQCECGQKALSIDQLRRDIKGEALELFHPLTNTIQFVQGIMTHKYTRKKKFTDIFLIIDDPQYRNLIREIYDKYHPQNSISNLIKKQNSQDSLYTFWAYCLLDKVKITLPIRLLKCEHPSCYELTSLLSYWQQQLVNKDSSNEQQIVKDQNDNSIIFHCTFPGCSTKIDIQSLEILLSQIVIDQELLNLLNSAPSIQFKFTYDLKNNCFKKDFLEKDPYILDVYPAIEEITYNQIMNQIQSIMQSDISQDIQDRLNQEKFKKRIIDLVDPINGKQVEFPVRCTKCPDINKCADIRTYVAYFIKTKIKKEKGVTLFQCPICKIDQTSKTGLLNLLIYFDENIISRMFKESNTTNLKRFDYNGQLYMLEEFQYKQKFSKENYTKILKQKKDQDGKYIKEVEFAKLKCTVNPNKTLQNPLIIKNCKNHSYVDFDSFYEKMRECNFIIPEKGLQLCHCSYCSDHPVLKYTTSIFYHEALGEALGQIKNENFTPSKFKYNFEEGKFILMFGKQQQYTSIDYNIINEGKFNFGFIDLLSDEEYQSVFRPKTVGGKKFQIISMQQNLVDGLDVIHNADGIQMNMEEKITSFNQKVNQDMKKFHFQLKGMKVEMQDDIILINKGGIDSKEYNVSSYQF</sequence>
<comment type="caution">
    <text evidence="1">The sequence shown here is derived from an EMBL/GenBank/DDBJ whole genome shotgun (WGS) entry which is preliminary data.</text>
</comment>
<dbReference type="AlphaFoldDB" id="A0A8S1RJ60"/>
<dbReference type="Proteomes" id="UP000692954">
    <property type="component" value="Unassembled WGS sequence"/>
</dbReference>
<dbReference type="OrthoDB" id="297706at2759"/>
<protein>
    <submittedName>
        <fullName evidence="1">Uncharacterized protein</fullName>
    </submittedName>
</protein>
<gene>
    <name evidence="1" type="ORF">PSON_ATCC_30995.1.T1750047</name>
</gene>
<proteinExistence type="predicted"/>
<accession>A0A8S1RJ60</accession>
<evidence type="ECO:0000313" key="1">
    <source>
        <dbReference type="EMBL" id="CAD8127323.1"/>
    </source>
</evidence>
<organism evidence="1 2">
    <name type="scientific">Paramecium sonneborni</name>
    <dbReference type="NCBI Taxonomy" id="65129"/>
    <lineage>
        <taxon>Eukaryota</taxon>
        <taxon>Sar</taxon>
        <taxon>Alveolata</taxon>
        <taxon>Ciliophora</taxon>
        <taxon>Intramacronucleata</taxon>
        <taxon>Oligohymenophorea</taxon>
        <taxon>Peniculida</taxon>
        <taxon>Parameciidae</taxon>
        <taxon>Paramecium</taxon>
    </lineage>
</organism>
<dbReference type="EMBL" id="CAJJDN010000175">
    <property type="protein sequence ID" value="CAD8127323.1"/>
    <property type="molecule type" value="Genomic_DNA"/>
</dbReference>
<keyword evidence="2" id="KW-1185">Reference proteome</keyword>
<evidence type="ECO:0000313" key="2">
    <source>
        <dbReference type="Proteomes" id="UP000692954"/>
    </source>
</evidence>
<reference evidence="1" key="1">
    <citation type="submission" date="2021-01" db="EMBL/GenBank/DDBJ databases">
        <authorList>
            <consortium name="Genoscope - CEA"/>
            <person name="William W."/>
        </authorList>
    </citation>
    <scope>NUCLEOTIDE SEQUENCE</scope>
</reference>